<name>A0A7U7J3I7_9GAMM</name>
<proteinExistence type="predicted"/>
<keyword evidence="2" id="KW-1185">Reference proteome</keyword>
<comment type="caution">
    <text evidence="1">The sequence shown here is derived from an EMBL/GenBank/DDBJ whole genome shotgun (WGS) entry which is preliminary data.</text>
</comment>
<evidence type="ECO:0000313" key="1">
    <source>
        <dbReference type="EMBL" id="CDH44394.1"/>
    </source>
</evidence>
<accession>A0A7U7J3I7</accession>
<protein>
    <submittedName>
        <fullName evidence="1">Uncharacterized protein</fullName>
    </submittedName>
</protein>
<evidence type="ECO:0000313" key="2">
    <source>
        <dbReference type="Proteomes" id="UP000019184"/>
    </source>
</evidence>
<dbReference type="EMBL" id="CBTK010000072">
    <property type="protein sequence ID" value="CDH44394.1"/>
    <property type="molecule type" value="Genomic_DNA"/>
</dbReference>
<dbReference type="AlphaFoldDB" id="A0A7U7J3I7"/>
<sequence>MSATNFLEAAVGDALFLGQPFPAVTQWTVCLYSQTPNEANTSGNEIIGNGYAPVVHSPGGGRWIKDAAQSAAGETVYRNGVAVQFPLATADWPLNVLGFGLKNQNGDLCFATALSAYKPIKSGEQAVFLAGELEVKIG</sequence>
<organism evidence="1 2">
    <name type="scientific">Candidatus Contendobacter odensis Run_B_J11</name>
    <dbReference type="NCBI Taxonomy" id="1400861"/>
    <lineage>
        <taxon>Bacteria</taxon>
        <taxon>Pseudomonadati</taxon>
        <taxon>Pseudomonadota</taxon>
        <taxon>Gammaproteobacteria</taxon>
        <taxon>Candidatus Competibacteraceae</taxon>
        <taxon>Candidatus Contendibacter</taxon>
    </lineage>
</organism>
<dbReference type="InterPro" id="IPR056908">
    <property type="entry name" value="Gp80-like"/>
</dbReference>
<reference evidence="1 2" key="1">
    <citation type="journal article" date="2014" name="ISME J.">
        <title>Candidatus Competibacter-lineage genomes retrieved from metagenomes reveal functional metabolic diversity.</title>
        <authorList>
            <person name="McIlroy S.J."/>
            <person name="Albertsen M."/>
            <person name="Andresen E.K."/>
            <person name="Saunders A.M."/>
            <person name="Kristiansen R."/>
            <person name="Stokholm-Bjerregaard M."/>
            <person name="Nielsen K.L."/>
            <person name="Nielsen P.H."/>
        </authorList>
    </citation>
    <scope>NUCLEOTIDE SEQUENCE [LARGE SCALE GENOMIC DNA]</scope>
    <source>
        <strain evidence="1 2">Run_B_J11</strain>
    </source>
</reference>
<dbReference type="Proteomes" id="UP000019184">
    <property type="component" value="Unassembled WGS sequence"/>
</dbReference>
<gene>
    <name evidence="1" type="ORF">BN874_1630005</name>
</gene>
<dbReference type="Pfam" id="PF23140">
    <property type="entry name" value="Gp80"/>
    <property type="match status" value="1"/>
</dbReference>
<dbReference type="RefSeq" id="WP_034431567.1">
    <property type="nucleotide sequence ID" value="NZ_CBTK010000072.1"/>
</dbReference>